<feature type="transmembrane region" description="Helical" evidence="6">
    <location>
        <begin position="287"/>
        <end position="305"/>
    </location>
</feature>
<feature type="transmembrane region" description="Helical" evidence="6">
    <location>
        <begin position="20"/>
        <end position="38"/>
    </location>
</feature>
<keyword evidence="8" id="KW-1185">Reference proteome</keyword>
<evidence type="ECO:0000256" key="5">
    <source>
        <dbReference type="ARBA" id="ARBA00023136"/>
    </source>
</evidence>
<proteinExistence type="predicted"/>
<sequence>MLKQLFSKLTIIDRYILKRYLMTFSTMLLLFIPIGITVDVSEKINKILENKVPFLKVAAYYLDFIIYFANLLFPIFLFLSIIWFTSKLANNTEIVAILSSGISFGRFLRPYMVGATLVSLFALLMGFFLVPKASDGFNNFRYMYLKGGGRQEMRQTSDVYRQISDTEFIYASNFSQEIKTGYNFVYEKFDKEKLLYKITANSIVYNPKTKDYTLMNYTKRSIGELDDRIETENVKTMKFNFEMDDLTPVVYIAETLNMTELNKFIEKEKQRGSSNINRYLVVKYKKYSIPISAFILTIIAVSVSSMKRRGGMGINLAIGIAIAFAYVFLDKIFGTLAEKSTFSPFIAVWIPNIVFGILAYYLLKNAKR</sequence>
<keyword evidence="3 6" id="KW-0812">Transmembrane</keyword>
<evidence type="ECO:0000256" key="6">
    <source>
        <dbReference type="SAM" id="Phobius"/>
    </source>
</evidence>
<protein>
    <submittedName>
        <fullName evidence="7">LptF/LptG family permease</fullName>
    </submittedName>
</protein>
<evidence type="ECO:0000256" key="4">
    <source>
        <dbReference type="ARBA" id="ARBA00022989"/>
    </source>
</evidence>
<dbReference type="PANTHER" id="PTHR33529">
    <property type="entry name" value="SLR0882 PROTEIN-RELATED"/>
    <property type="match status" value="1"/>
</dbReference>
<gene>
    <name evidence="7" type="ORF">NAT50_06500</name>
</gene>
<dbReference type="Proteomes" id="UP001317191">
    <property type="component" value="Unassembled WGS sequence"/>
</dbReference>
<feature type="transmembrane region" description="Helical" evidence="6">
    <location>
        <begin position="111"/>
        <end position="130"/>
    </location>
</feature>
<comment type="subcellular location">
    <subcellularLocation>
        <location evidence="1">Cell membrane</location>
        <topology evidence="1">Multi-pass membrane protein</topology>
    </subcellularLocation>
</comment>
<keyword evidence="2" id="KW-1003">Cell membrane</keyword>
<name>A0ABT0TNC3_9FLAO</name>
<feature type="transmembrane region" description="Helical" evidence="6">
    <location>
        <begin position="312"/>
        <end position="329"/>
    </location>
</feature>
<keyword evidence="5 6" id="KW-0472">Membrane</keyword>
<evidence type="ECO:0000256" key="2">
    <source>
        <dbReference type="ARBA" id="ARBA00022475"/>
    </source>
</evidence>
<dbReference type="Pfam" id="PF03739">
    <property type="entry name" value="LptF_LptG"/>
    <property type="match status" value="1"/>
</dbReference>
<dbReference type="RefSeq" id="WP_250592622.1">
    <property type="nucleotide sequence ID" value="NZ_JAMLJM010000004.1"/>
</dbReference>
<dbReference type="PANTHER" id="PTHR33529:SF8">
    <property type="entry name" value="PERMEASE, YJGP_YJGQ FAMILY"/>
    <property type="match status" value="1"/>
</dbReference>
<accession>A0ABT0TNC3</accession>
<keyword evidence="4 6" id="KW-1133">Transmembrane helix</keyword>
<feature type="transmembrane region" description="Helical" evidence="6">
    <location>
        <begin position="341"/>
        <end position="363"/>
    </location>
</feature>
<evidence type="ECO:0000256" key="1">
    <source>
        <dbReference type="ARBA" id="ARBA00004651"/>
    </source>
</evidence>
<reference evidence="7 8" key="1">
    <citation type="submission" date="2022-05" db="EMBL/GenBank/DDBJ databases">
        <title>Flavobacterium sp., isolated from activated sludge.</title>
        <authorList>
            <person name="Ran Q."/>
        </authorList>
    </citation>
    <scope>NUCLEOTIDE SEQUENCE [LARGE SCALE GENOMIC DNA]</scope>
    <source>
        <strain evidence="7 8">HXWNR70</strain>
    </source>
</reference>
<organism evidence="7 8">
    <name type="scientific">Flavobacterium luminosum</name>
    <dbReference type="NCBI Taxonomy" id="2949086"/>
    <lineage>
        <taxon>Bacteria</taxon>
        <taxon>Pseudomonadati</taxon>
        <taxon>Bacteroidota</taxon>
        <taxon>Flavobacteriia</taxon>
        <taxon>Flavobacteriales</taxon>
        <taxon>Flavobacteriaceae</taxon>
        <taxon>Flavobacterium</taxon>
    </lineage>
</organism>
<dbReference type="InterPro" id="IPR005495">
    <property type="entry name" value="LptG/LptF_permease"/>
</dbReference>
<feature type="transmembrane region" description="Helical" evidence="6">
    <location>
        <begin position="58"/>
        <end position="84"/>
    </location>
</feature>
<comment type="caution">
    <text evidence="7">The sequence shown here is derived from an EMBL/GenBank/DDBJ whole genome shotgun (WGS) entry which is preliminary data.</text>
</comment>
<dbReference type="EMBL" id="JAMLJM010000004">
    <property type="protein sequence ID" value="MCL9809007.1"/>
    <property type="molecule type" value="Genomic_DNA"/>
</dbReference>
<evidence type="ECO:0000313" key="8">
    <source>
        <dbReference type="Proteomes" id="UP001317191"/>
    </source>
</evidence>
<evidence type="ECO:0000313" key="7">
    <source>
        <dbReference type="EMBL" id="MCL9809007.1"/>
    </source>
</evidence>
<evidence type="ECO:0000256" key="3">
    <source>
        <dbReference type="ARBA" id="ARBA00022692"/>
    </source>
</evidence>